<sequence>MSEQMVIPQQKYNVHISGFEGPIELLLRLVEDRKMPINDISLASVTDDYITHIRSMSQISHGVITHFIAVAATLILVKARSLVTNFELTKEEEDSIADLENRLALYQVYVHYGVLLRTRIDKGRRLYTRPFKLVMKIVFSPDFRMNVSFISEQMRDILQSPDIPKPLPIARMQTVLRLEDMIDRLIERVREATGCSFSEFIAFSNTSAKSREEKRAYTIVGFLAMLETIRHGLIVVTQDSHFNDMLIKKVKSSKS</sequence>
<dbReference type="PANTHER" id="PTHR33969">
    <property type="entry name" value="SEGREGATION AND CONDENSATION PROTEIN A"/>
    <property type="match status" value="1"/>
</dbReference>
<dbReference type="PANTHER" id="PTHR33969:SF2">
    <property type="entry name" value="SEGREGATION AND CONDENSATION PROTEIN A"/>
    <property type="match status" value="1"/>
</dbReference>
<evidence type="ECO:0000256" key="1">
    <source>
        <dbReference type="ARBA" id="ARBA00044777"/>
    </source>
</evidence>
<dbReference type="EMBL" id="MFUQ01000016">
    <property type="protein sequence ID" value="OGI83501.1"/>
    <property type="molecule type" value="Genomic_DNA"/>
</dbReference>
<dbReference type="Gene3D" id="6.10.250.2410">
    <property type="match status" value="1"/>
</dbReference>
<dbReference type="InterPro" id="IPR003768">
    <property type="entry name" value="ScpA"/>
</dbReference>
<accession>A0A1F6WNM8</accession>
<gene>
    <name evidence="2" type="ORF">A2997_00760</name>
</gene>
<comment type="caution">
    <text evidence="2">The sequence shown here is derived from an EMBL/GenBank/DDBJ whole genome shotgun (WGS) entry which is preliminary data.</text>
</comment>
<protein>
    <recommendedName>
        <fullName evidence="1">Segregation and condensation protein A</fullName>
    </recommendedName>
</protein>
<dbReference type="Proteomes" id="UP000179448">
    <property type="component" value="Unassembled WGS sequence"/>
</dbReference>
<name>A0A1F6WNM8_9BACT</name>
<dbReference type="AlphaFoldDB" id="A0A1F6WNM8"/>
<organism evidence="2 3">
    <name type="scientific">Candidatus Nomurabacteria bacterium RIFCSPLOWO2_01_FULL_36_10b</name>
    <dbReference type="NCBI Taxonomy" id="1801766"/>
    <lineage>
        <taxon>Bacteria</taxon>
        <taxon>Candidatus Nomuraibacteriota</taxon>
    </lineage>
</organism>
<dbReference type="STRING" id="1801766.A2997_00760"/>
<evidence type="ECO:0000313" key="2">
    <source>
        <dbReference type="EMBL" id="OGI83501.1"/>
    </source>
</evidence>
<dbReference type="Pfam" id="PF02616">
    <property type="entry name" value="SMC_ScpA"/>
    <property type="match status" value="1"/>
</dbReference>
<evidence type="ECO:0000313" key="3">
    <source>
        <dbReference type="Proteomes" id="UP000179448"/>
    </source>
</evidence>
<reference evidence="2 3" key="1">
    <citation type="journal article" date="2016" name="Nat. Commun.">
        <title>Thousands of microbial genomes shed light on interconnected biogeochemical processes in an aquifer system.</title>
        <authorList>
            <person name="Anantharaman K."/>
            <person name="Brown C.T."/>
            <person name="Hug L.A."/>
            <person name="Sharon I."/>
            <person name="Castelle C.J."/>
            <person name="Probst A.J."/>
            <person name="Thomas B.C."/>
            <person name="Singh A."/>
            <person name="Wilkins M.J."/>
            <person name="Karaoz U."/>
            <person name="Brodie E.L."/>
            <person name="Williams K.H."/>
            <person name="Hubbard S.S."/>
            <person name="Banfield J.F."/>
        </authorList>
    </citation>
    <scope>NUCLEOTIDE SEQUENCE [LARGE SCALE GENOMIC DNA]</scope>
</reference>
<proteinExistence type="predicted"/>